<accession>A0AAJ1F1F7</accession>
<name>A0AAJ1F1F7_MEDGN</name>
<protein>
    <recommendedName>
        <fullName evidence="4">Flagellar hook-length control protein FliK</fullName>
    </recommendedName>
</protein>
<evidence type="ECO:0000256" key="1">
    <source>
        <dbReference type="SAM" id="MobiDB-lite"/>
    </source>
</evidence>
<evidence type="ECO:0000313" key="3">
    <source>
        <dbReference type="Proteomes" id="UP001297422"/>
    </source>
</evidence>
<dbReference type="Proteomes" id="UP001297422">
    <property type="component" value="Unassembled WGS sequence"/>
</dbReference>
<comment type="caution">
    <text evidence="2">The sequence shown here is derived from an EMBL/GenBank/DDBJ whole genome shotgun (WGS) entry which is preliminary data.</text>
</comment>
<dbReference type="EMBL" id="JAJBNC010000021">
    <property type="protein sequence ID" value="MCB5494630.1"/>
    <property type="molecule type" value="Genomic_DNA"/>
</dbReference>
<gene>
    <name evidence="2" type="ORF">LIQ10_12945</name>
</gene>
<reference evidence="2" key="1">
    <citation type="submission" date="2021-10" db="EMBL/GenBank/DDBJ databases">
        <title>Collection of gut derived symbiotic bacterial strains cultured from healthy donors.</title>
        <authorList>
            <person name="Lin H."/>
            <person name="Littmann E."/>
            <person name="Claire K."/>
            <person name="Pamer E."/>
        </authorList>
    </citation>
    <scope>NUCLEOTIDE SEQUENCE</scope>
    <source>
        <strain evidence="2">MSK.23.4</strain>
    </source>
</reference>
<proteinExistence type="predicted"/>
<dbReference type="AlphaFoldDB" id="A0AAJ1F1F7"/>
<organism evidence="2 3">
    <name type="scientific">Mediterraneibacter gnavus</name>
    <name type="common">Ruminococcus gnavus</name>
    <dbReference type="NCBI Taxonomy" id="33038"/>
    <lineage>
        <taxon>Bacteria</taxon>
        <taxon>Bacillati</taxon>
        <taxon>Bacillota</taxon>
        <taxon>Clostridia</taxon>
        <taxon>Lachnospirales</taxon>
        <taxon>Lachnospiraceae</taxon>
        <taxon>Mediterraneibacter</taxon>
    </lineage>
</organism>
<feature type="compositionally biased region" description="Basic and acidic residues" evidence="1">
    <location>
        <begin position="39"/>
        <end position="55"/>
    </location>
</feature>
<evidence type="ECO:0008006" key="4">
    <source>
        <dbReference type="Google" id="ProtNLM"/>
    </source>
</evidence>
<evidence type="ECO:0000313" key="2">
    <source>
        <dbReference type="EMBL" id="MCB5494630.1"/>
    </source>
</evidence>
<sequence>MSNILKISTPVSGYENTVGKQDLQMQPDTGIKNPINPDKVTRADSRAEYENERGIRQGLSSESNFANFVRTLAGLPKTGEIMSKLLFSGMANVIEAGIGTGTAEEIHTLLGMLEMNPEQLKNFLKSQMNGANKLKGSLFELLRGVMKEAGSVELKSGVLTFLKKYNDMSSGKHILENIKSELREIENYMFRNDREILQQLSQKLLPHDQGSMERNTQVLKQEIIPFLGKHIAETKNMGKIRDIINLVAFNTSRYENGNLDSVVQAFKRLSDFPAFRKHFSQMGREEIKELFQNIDFDRAAGREEWSDKFLNVLRMGAEGKAGIENREDFMTLIHGMLINESVYMPVLHLMIPFILDGTPVFSEIWLDPDDSSGESGSTGESGVKLLLKFDMKDVGFFDIFCYYEDGKMDLLLHYPENLIKEEKEIREGIADILKKNGMEVRYLAVEQGKESIPVSAAFPQIYERRNAVNVTI</sequence>
<dbReference type="RefSeq" id="WP_144362699.1">
    <property type="nucleotide sequence ID" value="NZ_CABHNE010000066.1"/>
</dbReference>
<feature type="region of interest" description="Disordered" evidence="1">
    <location>
        <begin position="24"/>
        <end position="55"/>
    </location>
</feature>